<evidence type="ECO:0000256" key="6">
    <source>
        <dbReference type="SAM" id="Coils"/>
    </source>
</evidence>
<keyword evidence="2" id="KW-0963">Cytoplasm</keyword>
<dbReference type="InterPro" id="IPR004498">
    <property type="entry name" value="Ribosomal_PrmA_MeTrfase"/>
</dbReference>
<evidence type="ECO:0000256" key="5">
    <source>
        <dbReference type="ARBA" id="ARBA00022691"/>
    </source>
</evidence>
<dbReference type="STRING" id="321763.SAMN04488692_104106"/>
<evidence type="ECO:0000256" key="3">
    <source>
        <dbReference type="ARBA" id="ARBA00022603"/>
    </source>
</evidence>
<keyword evidence="7" id="KW-0689">Ribosomal protein</keyword>
<comment type="similarity">
    <text evidence="1">Belongs to the methyltransferase superfamily. PrmA family.</text>
</comment>
<keyword evidence="5" id="KW-0949">S-adenosyl-L-methionine</keyword>
<dbReference type="Pfam" id="PF06325">
    <property type="entry name" value="PrmA"/>
    <property type="match status" value="1"/>
</dbReference>
<evidence type="ECO:0000256" key="1">
    <source>
        <dbReference type="ARBA" id="ARBA00009741"/>
    </source>
</evidence>
<dbReference type="GO" id="GO:0008276">
    <property type="term" value="F:protein methyltransferase activity"/>
    <property type="evidence" value="ECO:0007669"/>
    <property type="project" value="InterPro"/>
</dbReference>
<evidence type="ECO:0000256" key="4">
    <source>
        <dbReference type="ARBA" id="ARBA00022679"/>
    </source>
</evidence>
<organism evidence="7 8">
    <name type="scientific">Halarsenatibacter silvermanii</name>
    <dbReference type="NCBI Taxonomy" id="321763"/>
    <lineage>
        <taxon>Bacteria</taxon>
        <taxon>Bacillati</taxon>
        <taxon>Bacillota</taxon>
        <taxon>Clostridia</taxon>
        <taxon>Halanaerobiales</taxon>
        <taxon>Halarsenatibacteraceae</taxon>
        <taxon>Halarsenatibacter</taxon>
    </lineage>
</organism>
<evidence type="ECO:0000313" key="8">
    <source>
        <dbReference type="Proteomes" id="UP000199476"/>
    </source>
</evidence>
<keyword evidence="8" id="KW-1185">Reference proteome</keyword>
<reference evidence="7 8" key="1">
    <citation type="submission" date="2016-10" db="EMBL/GenBank/DDBJ databases">
        <authorList>
            <person name="de Groot N.N."/>
        </authorList>
    </citation>
    <scope>NUCLEOTIDE SEQUENCE [LARGE SCALE GENOMIC DNA]</scope>
    <source>
        <strain evidence="7 8">SLAS-1</strain>
    </source>
</reference>
<evidence type="ECO:0000256" key="2">
    <source>
        <dbReference type="ARBA" id="ARBA00022490"/>
    </source>
</evidence>
<dbReference type="GO" id="GO:0032259">
    <property type="term" value="P:methylation"/>
    <property type="evidence" value="ECO:0007669"/>
    <property type="project" value="UniProtKB-KW"/>
</dbReference>
<sequence length="308" mass="35002">MNKSGENLIKFYIELPSDCREIGQNIMNAVFQAGFMMDKSSEGSILFTGYSSSSDYLSKEVWSRLHNLLELNRSDIIKAGGYSLRRQHSKRTDWNEKWKSNFKSKKIGSNWIVIPAWEADKQNLVGSKKTKKGDRFPIILEPGVAFGSGHHPSTILVLTELGRLIKNPIKINSFLDAGCGSAVLSIAAAHLNIPRVKAVDVDELSIKNAERNIKLNRMEDRIELNKNDINRIDTQEEYDLIAANCLPQIHRDIMPRLTNLLTEEGRLLVGGILLQHLRKIGRNIEEHNLTIDWKLVRDGWWLLSCSRS</sequence>
<dbReference type="PIRSF" id="PIRSF000401">
    <property type="entry name" value="RPL11_MTase"/>
    <property type="match status" value="1"/>
</dbReference>
<evidence type="ECO:0000313" key="7">
    <source>
        <dbReference type="EMBL" id="SDL41720.1"/>
    </source>
</evidence>
<dbReference type="RefSeq" id="WP_089758586.1">
    <property type="nucleotide sequence ID" value="NZ_FNGO01000004.1"/>
</dbReference>
<dbReference type="GO" id="GO:0005840">
    <property type="term" value="C:ribosome"/>
    <property type="evidence" value="ECO:0007669"/>
    <property type="project" value="UniProtKB-KW"/>
</dbReference>
<keyword evidence="7" id="KW-0687">Ribonucleoprotein</keyword>
<dbReference type="SUPFAM" id="SSF53335">
    <property type="entry name" value="S-adenosyl-L-methionine-dependent methyltransferases"/>
    <property type="match status" value="1"/>
</dbReference>
<keyword evidence="4 7" id="KW-0808">Transferase</keyword>
<dbReference type="InterPro" id="IPR029063">
    <property type="entry name" value="SAM-dependent_MTases_sf"/>
</dbReference>
<feature type="coiled-coil region" evidence="6">
    <location>
        <begin position="201"/>
        <end position="235"/>
    </location>
</feature>
<dbReference type="OrthoDB" id="9785995at2"/>
<keyword evidence="3 7" id="KW-0489">Methyltransferase</keyword>
<dbReference type="InterPro" id="IPR050078">
    <property type="entry name" value="Ribosomal_L11_MeTrfase_PrmA"/>
</dbReference>
<protein>
    <submittedName>
        <fullName evidence="7">Ribosomal protein L11 methyltransferase</fullName>
    </submittedName>
</protein>
<keyword evidence="6" id="KW-0175">Coiled coil</keyword>
<dbReference type="CDD" id="cd02440">
    <property type="entry name" value="AdoMet_MTases"/>
    <property type="match status" value="1"/>
</dbReference>
<gene>
    <name evidence="7" type="ORF">SAMN04488692_104106</name>
</gene>
<dbReference type="Proteomes" id="UP000199476">
    <property type="component" value="Unassembled WGS sequence"/>
</dbReference>
<name>A0A1G9JVQ6_9FIRM</name>
<dbReference type="PANTHER" id="PTHR43648:SF1">
    <property type="entry name" value="ELECTRON TRANSFER FLAVOPROTEIN BETA SUBUNIT LYSINE METHYLTRANSFERASE"/>
    <property type="match status" value="1"/>
</dbReference>
<dbReference type="PANTHER" id="PTHR43648">
    <property type="entry name" value="ELECTRON TRANSFER FLAVOPROTEIN BETA SUBUNIT LYSINE METHYLTRANSFERASE"/>
    <property type="match status" value="1"/>
</dbReference>
<dbReference type="EMBL" id="FNGO01000004">
    <property type="protein sequence ID" value="SDL41720.1"/>
    <property type="molecule type" value="Genomic_DNA"/>
</dbReference>
<proteinExistence type="inferred from homology"/>
<accession>A0A1G9JVQ6</accession>
<dbReference type="AlphaFoldDB" id="A0A1G9JVQ6"/>
<dbReference type="Gene3D" id="3.40.50.150">
    <property type="entry name" value="Vaccinia Virus protein VP39"/>
    <property type="match status" value="1"/>
</dbReference>